<accession>A0A412RDF1</accession>
<reference evidence="1 2" key="1">
    <citation type="submission" date="2018-08" db="EMBL/GenBank/DDBJ databases">
        <title>A genome reference for cultivated species of the human gut microbiota.</title>
        <authorList>
            <person name="Zou Y."/>
            <person name="Xue W."/>
            <person name="Luo G."/>
        </authorList>
    </citation>
    <scope>NUCLEOTIDE SEQUENCE [LARGE SCALE GENOMIC DNA]</scope>
    <source>
        <strain evidence="1 2">AF17-27</strain>
    </source>
</reference>
<name>A0A412RDF1_9FIRM</name>
<dbReference type="RefSeq" id="WP_117995361.1">
    <property type="nucleotide sequence ID" value="NZ_QRXF01000057.1"/>
</dbReference>
<organism evidence="1 2">
    <name type="scientific">Agathobacter rectalis</name>
    <dbReference type="NCBI Taxonomy" id="39491"/>
    <lineage>
        <taxon>Bacteria</taxon>
        <taxon>Bacillati</taxon>
        <taxon>Bacillota</taxon>
        <taxon>Clostridia</taxon>
        <taxon>Lachnospirales</taxon>
        <taxon>Lachnospiraceae</taxon>
        <taxon>Agathobacter</taxon>
    </lineage>
</organism>
<gene>
    <name evidence="1" type="ORF">DWW89_17345</name>
</gene>
<dbReference type="EMBL" id="QRXR01000072">
    <property type="protein sequence ID" value="RGU17043.1"/>
    <property type="molecule type" value="Genomic_DNA"/>
</dbReference>
<sequence>MVEKQELPSWLIDTYKEGVYRTVVTNEDITVYRSFGYNAEAGGAFATSSPAVNRIQTKVDSAILPEWKNTLRYEAEIVIPKGTTLNIGRVGEQFTMSGTRLAGDADQFLLPQNWDLNWIKSIREVKP</sequence>
<dbReference type="AlphaFoldDB" id="A0A412RDF1"/>
<dbReference type="Proteomes" id="UP000283765">
    <property type="component" value="Unassembled WGS sequence"/>
</dbReference>
<protein>
    <submittedName>
        <fullName evidence="1">Uncharacterized protein</fullName>
    </submittedName>
</protein>
<evidence type="ECO:0000313" key="2">
    <source>
        <dbReference type="Proteomes" id="UP000283765"/>
    </source>
</evidence>
<comment type="caution">
    <text evidence="1">The sequence shown here is derived from an EMBL/GenBank/DDBJ whole genome shotgun (WGS) entry which is preliminary data.</text>
</comment>
<proteinExistence type="predicted"/>
<evidence type="ECO:0000313" key="1">
    <source>
        <dbReference type="EMBL" id="RGU17043.1"/>
    </source>
</evidence>